<evidence type="ECO:0000313" key="4">
    <source>
        <dbReference type="Proteomes" id="UP001231362"/>
    </source>
</evidence>
<evidence type="ECO:0000256" key="2">
    <source>
        <dbReference type="SAM" id="SignalP"/>
    </source>
</evidence>
<dbReference type="Proteomes" id="UP001231362">
    <property type="component" value="Unassembled WGS sequence"/>
</dbReference>
<reference evidence="3 4" key="1">
    <citation type="submission" date="2023-07" db="EMBL/GenBank/DDBJ databases">
        <title>Genomic Encyclopedia of Type Strains, Phase IV (KMG-IV): sequencing the most valuable type-strain genomes for metagenomic binning, comparative biology and taxonomic classification.</title>
        <authorList>
            <person name="Goeker M."/>
        </authorList>
    </citation>
    <scope>NUCLEOTIDE SEQUENCE [LARGE SCALE GENOMIC DNA]</scope>
    <source>
        <strain evidence="3 4">DSM 23948</strain>
    </source>
</reference>
<dbReference type="InterPro" id="IPR014247">
    <property type="entry name" value="Spore_lipoprot_YhcN/YlaJ"/>
</dbReference>
<sequence length="201" mass="22079">MRKWLNIILILSLVSGCGMTNNNNEAEEGAGNQQQIIHVKNSTIQNVDRKSGQEISQHLVDLATSIPNVNDATAVVLGNYALVGIDVKEDIERSQVGAIKYSVAESLKKDPYGARAVVIADPDMTARIREVANDIRDGKPVAGIMNELADISGRLMPEVPADLVDPNPREHTVDKAKNKLNETETKQLEKQQKKQSNHHLD</sequence>
<dbReference type="InterPro" id="IPR019076">
    <property type="entry name" value="Spore_lipoprot_YhcN/YlaJ-like"/>
</dbReference>
<dbReference type="RefSeq" id="WP_307150397.1">
    <property type="nucleotide sequence ID" value="NZ_JAUSTU010000009.1"/>
</dbReference>
<evidence type="ECO:0000256" key="1">
    <source>
        <dbReference type="SAM" id="MobiDB-lite"/>
    </source>
</evidence>
<comment type="caution">
    <text evidence="3">The sequence shown here is derived from an EMBL/GenBank/DDBJ whole genome shotgun (WGS) entry which is preliminary data.</text>
</comment>
<dbReference type="NCBIfam" id="TIGR02898">
    <property type="entry name" value="spore_YhcN_YlaJ"/>
    <property type="match status" value="1"/>
</dbReference>
<keyword evidence="3" id="KW-0449">Lipoprotein</keyword>
<evidence type="ECO:0000313" key="3">
    <source>
        <dbReference type="EMBL" id="MDQ0155869.1"/>
    </source>
</evidence>
<dbReference type="Pfam" id="PF09580">
    <property type="entry name" value="Spore_YhcN_YlaJ"/>
    <property type="match status" value="1"/>
</dbReference>
<feature type="signal peptide" evidence="2">
    <location>
        <begin position="1"/>
        <end position="26"/>
    </location>
</feature>
<feature type="compositionally biased region" description="Basic and acidic residues" evidence="1">
    <location>
        <begin position="167"/>
        <end position="201"/>
    </location>
</feature>
<keyword evidence="4" id="KW-1185">Reference proteome</keyword>
<feature type="chain" id="PRO_5046313804" evidence="2">
    <location>
        <begin position="27"/>
        <end position="201"/>
    </location>
</feature>
<gene>
    <name evidence="3" type="ORF">J2S07_002187</name>
</gene>
<protein>
    <submittedName>
        <fullName evidence="3">YhcN/YlaJ family sporulation lipoprotein</fullName>
    </submittedName>
</protein>
<proteinExistence type="predicted"/>
<feature type="region of interest" description="Disordered" evidence="1">
    <location>
        <begin position="160"/>
        <end position="201"/>
    </location>
</feature>
<dbReference type="EMBL" id="JAUSTU010000009">
    <property type="protein sequence ID" value="MDQ0155869.1"/>
    <property type="molecule type" value="Genomic_DNA"/>
</dbReference>
<organism evidence="3 4">
    <name type="scientific">Anoxybacillus andreesenii</name>
    <dbReference type="NCBI Taxonomy" id="1325932"/>
    <lineage>
        <taxon>Bacteria</taxon>
        <taxon>Bacillati</taxon>
        <taxon>Bacillota</taxon>
        <taxon>Bacilli</taxon>
        <taxon>Bacillales</taxon>
        <taxon>Anoxybacillaceae</taxon>
        <taxon>Anoxybacillus</taxon>
    </lineage>
</organism>
<name>A0ABT9V4J7_9BACL</name>
<dbReference type="PROSITE" id="PS51257">
    <property type="entry name" value="PROKAR_LIPOPROTEIN"/>
    <property type="match status" value="1"/>
</dbReference>
<accession>A0ABT9V4J7</accession>
<keyword evidence="2" id="KW-0732">Signal</keyword>